<proteinExistence type="predicted"/>
<keyword evidence="2" id="KW-1185">Reference proteome</keyword>
<evidence type="ECO:0000313" key="1">
    <source>
        <dbReference type="EMBL" id="VTR96261.1"/>
    </source>
</evidence>
<name>A0A6P2D4N1_9BACT</name>
<sequence length="150" mass="17241">MRPVYLRRDYERCLLALGGHDYPTDYRWLRAHGFRGFTPWHCLDAADRADKLRREFLAEVDGGSIPVQDFLPFAEAQHMDEVAGFVVANGIVTVQVCVAHLTWRGRAEAPGWPSYQLFPNIWEWLTMACAKSREWCSPEELADLIANVME</sequence>
<reference evidence="1 2" key="1">
    <citation type="submission" date="2019-05" db="EMBL/GenBank/DDBJ databases">
        <authorList>
            <consortium name="Science for Life Laboratories"/>
        </authorList>
    </citation>
    <scope>NUCLEOTIDE SEQUENCE [LARGE SCALE GENOMIC DNA]</scope>
    <source>
        <strain evidence="1">Soil9</strain>
    </source>
</reference>
<dbReference type="KEGG" id="gms:SOIL9_14530"/>
<dbReference type="EMBL" id="LR593886">
    <property type="protein sequence ID" value="VTR96261.1"/>
    <property type="molecule type" value="Genomic_DNA"/>
</dbReference>
<dbReference type="AlphaFoldDB" id="A0A6P2D4N1"/>
<gene>
    <name evidence="1" type="ORF">SOIL9_14530</name>
</gene>
<protein>
    <submittedName>
        <fullName evidence="1">Uncharacterized protein</fullName>
    </submittedName>
</protein>
<evidence type="ECO:0000313" key="2">
    <source>
        <dbReference type="Proteomes" id="UP000464178"/>
    </source>
</evidence>
<dbReference type="Proteomes" id="UP000464178">
    <property type="component" value="Chromosome"/>
</dbReference>
<accession>A0A6P2D4N1</accession>
<organism evidence="1 2">
    <name type="scientific">Gemmata massiliana</name>
    <dbReference type="NCBI Taxonomy" id="1210884"/>
    <lineage>
        <taxon>Bacteria</taxon>
        <taxon>Pseudomonadati</taxon>
        <taxon>Planctomycetota</taxon>
        <taxon>Planctomycetia</taxon>
        <taxon>Gemmatales</taxon>
        <taxon>Gemmataceae</taxon>
        <taxon>Gemmata</taxon>
    </lineage>
</organism>
<dbReference type="RefSeq" id="WP_162670570.1">
    <property type="nucleotide sequence ID" value="NZ_LR593886.1"/>
</dbReference>